<reference evidence="2 3" key="1">
    <citation type="journal article" date="2021" name="Elife">
        <title>Chloroplast acquisition without the gene transfer in kleptoplastic sea slugs, Plakobranchus ocellatus.</title>
        <authorList>
            <person name="Maeda T."/>
            <person name="Takahashi S."/>
            <person name="Yoshida T."/>
            <person name="Shimamura S."/>
            <person name="Takaki Y."/>
            <person name="Nagai Y."/>
            <person name="Toyoda A."/>
            <person name="Suzuki Y."/>
            <person name="Arimoto A."/>
            <person name="Ishii H."/>
            <person name="Satoh N."/>
            <person name="Nishiyama T."/>
            <person name="Hasebe M."/>
            <person name="Maruyama T."/>
            <person name="Minagawa J."/>
            <person name="Obokata J."/>
            <person name="Shigenobu S."/>
        </authorList>
    </citation>
    <scope>NUCLEOTIDE SEQUENCE [LARGE SCALE GENOMIC DNA]</scope>
</reference>
<protein>
    <submittedName>
        <fullName evidence="2">Uncharacterized protein</fullName>
    </submittedName>
</protein>
<sequence>MKNSGTPYHYKGEYRGVYSEGGDDVRQMDRAIRGYKRKLWRVARFVDQRSLYRFFDSKIATFLKERSPKSIGDMRDMAAKYKSAYSDILVAKVEVSLANVATGPTGKDRVTRPTLRDDWDANDRGRPLYKRSQSSGPPRGWRNKARGTQKTGKTQVAESRADESGSTLRKGRTRISVVKEDSHNNSHDNFSADFLCQTRYQRDNNHYDNHRRRFGRGGTNQNANYAKKVRQSFPLPARGCKIGQA</sequence>
<evidence type="ECO:0000256" key="1">
    <source>
        <dbReference type="SAM" id="MobiDB-lite"/>
    </source>
</evidence>
<evidence type="ECO:0000313" key="3">
    <source>
        <dbReference type="Proteomes" id="UP000735302"/>
    </source>
</evidence>
<comment type="caution">
    <text evidence="2">The sequence shown here is derived from an EMBL/GenBank/DDBJ whole genome shotgun (WGS) entry which is preliminary data.</text>
</comment>
<accession>A0AAV4BGY5</accession>
<dbReference type="AlphaFoldDB" id="A0AAV4BGY5"/>
<dbReference type="Proteomes" id="UP000735302">
    <property type="component" value="Unassembled WGS sequence"/>
</dbReference>
<organism evidence="2 3">
    <name type="scientific">Plakobranchus ocellatus</name>
    <dbReference type="NCBI Taxonomy" id="259542"/>
    <lineage>
        <taxon>Eukaryota</taxon>
        <taxon>Metazoa</taxon>
        <taxon>Spiralia</taxon>
        <taxon>Lophotrochozoa</taxon>
        <taxon>Mollusca</taxon>
        <taxon>Gastropoda</taxon>
        <taxon>Heterobranchia</taxon>
        <taxon>Euthyneura</taxon>
        <taxon>Panpulmonata</taxon>
        <taxon>Sacoglossa</taxon>
        <taxon>Placobranchoidea</taxon>
        <taxon>Plakobranchidae</taxon>
        <taxon>Plakobranchus</taxon>
    </lineage>
</organism>
<evidence type="ECO:0000313" key="2">
    <source>
        <dbReference type="EMBL" id="GFO19354.1"/>
    </source>
</evidence>
<feature type="compositionally biased region" description="Basic and acidic residues" evidence="1">
    <location>
        <begin position="106"/>
        <end position="126"/>
    </location>
</feature>
<name>A0AAV4BGY5_9GAST</name>
<feature type="region of interest" description="Disordered" evidence="1">
    <location>
        <begin position="102"/>
        <end position="170"/>
    </location>
</feature>
<keyword evidence="3" id="KW-1185">Reference proteome</keyword>
<feature type="compositionally biased region" description="Polar residues" evidence="1">
    <location>
        <begin position="148"/>
        <end position="157"/>
    </location>
</feature>
<proteinExistence type="predicted"/>
<gene>
    <name evidence="2" type="ORF">PoB_004585900</name>
</gene>
<dbReference type="EMBL" id="BLXT01005065">
    <property type="protein sequence ID" value="GFO19354.1"/>
    <property type="molecule type" value="Genomic_DNA"/>
</dbReference>